<evidence type="ECO:0000313" key="3">
    <source>
        <dbReference type="EMBL" id="HIX47387.1"/>
    </source>
</evidence>
<organism evidence="3 4">
    <name type="scientific">Candidatus Borkfalkia faecigallinarum</name>
    <dbReference type="NCBI Taxonomy" id="2838509"/>
    <lineage>
        <taxon>Bacteria</taxon>
        <taxon>Bacillati</taxon>
        <taxon>Bacillota</taxon>
        <taxon>Clostridia</taxon>
        <taxon>Christensenellales</taxon>
        <taxon>Christensenellaceae</taxon>
        <taxon>Candidatus Borkfalkia</taxon>
    </lineage>
</organism>
<evidence type="ECO:0000256" key="1">
    <source>
        <dbReference type="SAM" id="MobiDB-lite"/>
    </source>
</evidence>
<reference evidence="3" key="1">
    <citation type="journal article" date="2021" name="PeerJ">
        <title>Extensive microbial diversity within the chicken gut microbiome revealed by metagenomics and culture.</title>
        <authorList>
            <person name="Gilroy R."/>
            <person name="Ravi A."/>
            <person name="Getino M."/>
            <person name="Pursley I."/>
            <person name="Horton D.L."/>
            <person name="Alikhan N.F."/>
            <person name="Baker D."/>
            <person name="Gharbi K."/>
            <person name="Hall N."/>
            <person name="Watson M."/>
            <person name="Adriaenssens E.M."/>
            <person name="Foster-Nyarko E."/>
            <person name="Jarju S."/>
            <person name="Secka A."/>
            <person name="Antonio M."/>
            <person name="Oren A."/>
            <person name="Chaudhuri R.R."/>
            <person name="La Ragione R."/>
            <person name="Hildebrand F."/>
            <person name="Pallen M.J."/>
        </authorList>
    </citation>
    <scope>NUCLEOTIDE SEQUENCE</scope>
    <source>
        <strain evidence="3">26628</strain>
    </source>
</reference>
<feature type="domain" description="Polysaccharide pyruvyl transferase" evidence="2">
    <location>
        <begin position="141"/>
        <end position="341"/>
    </location>
</feature>
<evidence type="ECO:0000313" key="4">
    <source>
        <dbReference type="Proteomes" id="UP000824249"/>
    </source>
</evidence>
<proteinExistence type="predicted"/>
<evidence type="ECO:0000259" key="2">
    <source>
        <dbReference type="Pfam" id="PF04230"/>
    </source>
</evidence>
<feature type="compositionally biased region" description="Basic and acidic residues" evidence="1">
    <location>
        <begin position="34"/>
        <end position="52"/>
    </location>
</feature>
<dbReference type="EMBL" id="DXFD01000102">
    <property type="protein sequence ID" value="HIX47387.1"/>
    <property type="molecule type" value="Genomic_DNA"/>
</dbReference>
<protein>
    <submittedName>
        <fullName evidence="3">Polysaccharide pyruvyl transferase family protein</fullName>
    </submittedName>
</protein>
<comment type="caution">
    <text evidence="3">The sequence shown here is derived from an EMBL/GenBank/DDBJ whole genome shotgun (WGS) entry which is preliminary data.</text>
</comment>
<dbReference type="GO" id="GO:0016740">
    <property type="term" value="F:transferase activity"/>
    <property type="evidence" value="ECO:0007669"/>
    <property type="project" value="UniProtKB-KW"/>
</dbReference>
<sequence>MSAPRLAAAFGFGSAARGAAESAQGGGSALPERGAGEGKAAETGRGGAEKENVLPGRGAAGEGPLVLDGGGAILQEEPDARDPVRAVGLNTGNLLFMSALQRIFPAPLLPHDYRARGIDPRRYRYIVLSDLIWIRPHDVFPAVERLLEDTDARILPLSVGLQAPSCGERFRLHPRTVRLLARLQERALLGARGEYTAAVLADHGIRNVQPVGCPSLYWPLRRDFRVEGCPAGGPVRAAANFRTFYGRATHAERVFLRWCADRGLRFVEQTEQPVTEEFLNGDAPFFAYIRRYLRLRGVLFADEAEWRAALSAYDFSIGMRFHGNVMAVRCGKPALFLRHDSRTAELIDFFRLPALDAEDFDGRPLGYYGELADYSAFNAAYPARFDAFVAFLRRNGFTVREG</sequence>
<name>A0A9D1VW80_9FIRM</name>
<keyword evidence="3" id="KW-0808">Transferase</keyword>
<reference evidence="3" key="2">
    <citation type="submission" date="2021-04" db="EMBL/GenBank/DDBJ databases">
        <authorList>
            <person name="Gilroy R."/>
        </authorList>
    </citation>
    <scope>NUCLEOTIDE SEQUENCE</scope>
    <source>
        <strain evidence="3">26628</strain>
    </source>
</reference>
<dbReference type="Pfam" id="PF04230">
    <property type="entry name" value="PS_pyruv_trans"/>
    <property type="match status" value="1"/>
</dbReference>
<dbReference type="InterPro" id="IPR007345">
    <property type="entry name" value="Polysacch_pyruvyl_Trfase"/>
</dbReference>
<dbReference type="AlphaFoldDB" id="A0A9D1VW80"/>
<accession>A0A9D1VW80</accession>
<gene>
    <name evidence="3" type="ORF">H9737_06840</name>
</gene>
<dbReference type="Proteomes" id="UP000824249">
    <property type="component" value="Unassembled WGS sequence"/>
</dbReference>
<feature type="region of interest" description="Disordered" evidence="1">
    <location>
        <begin position="19"/>
        <end position="61"/>
    </location>
</feature>